<accession>A0A858PZ44</accession>
<dbReference type="AlphaFoldDB" id="A0A858PZ44"/>
<gene>
    <name evidence="1" type="ORF">ANPL_03840</name>
</gene>
<organism evidence="1 2">
    <name type="scientific">Anaplasma platys</name>
    <dbReference type="NCBI Taxonomy" id="949"/>
    <lineage>
        <taxon>Bacteria</taxon>
        <taxon>Pseudomonadati</taxon>
        <taxon>Pseudomonadota</taxon>
        <taxon>Alphaproteobacteria</taxon>
        <taxon>Rickettsiales</taxon>
        <taxon>Anaplasmataceae</taxon>
        <taxon>Anaplasma</taxon>
    </lineage>
</organism>
<evidence type="ECO:0000313" key="1">
    <source>
        <dbReference type="EMBL" id="QJC27818.1"/>
    </source>
</evidence>
<dbReference type="Proteomes" id="UP000500930">
    <property type="component" value="Chromosome"/>
</dbReference>
<proteinExistence type="predicted"/>
<dbReference type="EMBL" id="CP046391">
    <property type="protein sequence ID" value="QJC27818.1"/>
    <property type="molecule type" value="Genomic_DNA"/>
</dbReference>
<keyword evidence="2" id="KW-1185">Reference proteome</keyword>
<sequence length="201" mass="23162">MHKYYLVQLGALLIFFCLGALSHDTYLFRIKHEEQVRSMRKYVEKLRSEIVSAHKNEVKLNNSLSVLQEFNRRVRPDNHRGESVSLDSMIRQLCALHRVVAEDIKISNPIDVSEHYDKRYIKVSTSNVRIKFAALTDKHAVLLMQAIKYDVPGFIAMKLFEVHKDGEITPEVISAHRQGELKTTVSGTIVFDLYDISGKYV</sequence>
<dbReference type="RefSeq" id="WP_169193422.1">
    <property type="nucleotide sequence ID" value="NZ_CP046391.1"/>
</dbReference>
<evidence type="ECO:0000313" key="2">
    <source>
        <dbReference type="Proteomes" id="UP000500930"/>
    </source>
</evidence>
<name>A0A858PZ44_9RICK</name>
<dbReference type="KEGG" id="aplt:ANPL_03840"/>
<reference evidence="1 2" key="1">
    <citation type="journal article" date="2020" name="Pathogens">
        <title>First Whole Genome Sequence of Anaplasma platys, an Obligate Intracellular Rickettsial Pathogen of Dogs.</title>
        <authorList>
            <person name="Llanes A."/>
            <person name="Rajeev S."/>
        </authorList>
    </citation>
    <scope>NUCLEOTIDE SEQUENCE [LARGE SCALE GENOMIC DNA]</scope>
    <source>
        <strain evidence="1 2">S3</strain>
    </source>
</reference>
<protein>
    <submittedName>
        <fullName evidence="1">Uncharacterized protein</fullName>
    </submittedName>
</protein>